<evidence type="ECO:0000256" key="7">
    <source>
        <dbReference type="ARBA" id="ARBA00022989"/>
    </source>
</evidence>
<dbReference type="CDD" id="cd07327">
    <property type="entry name" value="M48B_HtpX_like"/>
    <property type="match status" value="1"/>
</dbReference>
<dbReference type="GO" id="GO:0008237">
    <property type="term" value="F:metallopeptidase activity"/>
    <property type="evidence" value="ECO:0007669"/>
    <property type="project" value="UniProtKB-KW"/>
</dbReference>
<keyword evidence="8 10" id="KW-0482">Metalloprotease</keyword>
<evidence type="ECO:0000256" key="5">
    <source>
        <dbReference type="ARBA" id="ARBA00022801"/>
    </source>
</evidence>
<keyword evidence="9 11" id="KW-0472">Membrane</keyword>
<evidence type="ECO:0000313" key="13">
    <source>
        <dbReference type="EMBL" id="UUY03294.1"/>
    </source>
</evidence>
<evidence type="ECO:0000313" key="14">
    <source>
        <dbReference type="Proteomes" id="UP001058860"/>
    </source>
</evidence>
<keyword evidence="4" id="KW-0479">Metal-binding</keyword>
<evidence type="ECO:0000256" key="9">
    <source>
        <dbReference type="ARBA" id="ARBA00023136"/>
    </source>
</evidence>
<reference evidence="14" key="1">
    <citation type="submission" date="2021-11" db="EMBL/GenBank/DDBJ databases">
        <title>Cultivation dependent microbiological survey of springs from the worlds oldest radium mine currently devoted to the extraction of radon-saturated water.</title>
        <authorList>
            <person name="Kapinusova G."/>
            <person name="Smrhova T."/>
            <person name="Strejcek M."/>
            <person name="Suman J."/>
            <person name="Jani K."/>
            <person name="Pajer P."/>
            <person name="Uhlik O."/>
        </authorList>
    </citation>
    <scope>NUCLEOTIDE SEQUENCE [LARGE SCALE GENOMIC DNA]</scope>
    <source>
        <strain evidence="14">J379</strain>
    </source>
</reference>
<name>A0ABY5PF37_9ACTN</name>
<evidence type="ECO:0000256" key="4">
    <source>
        <dbReference type="ARBA" id="ARBA00022723"/>
    </source>
</evidence>
<evidence type="ECO:0000256" key="8">
    <source>
        <dbReference type="ARBA" id="ARBA00023049"/>
    </source>
</evidence>
<feature type="transmembrane region" description="Helical" evidence="11">
    <location>
        <begin position="69"/>
        <end position="92"/>
    </location>
</feature>
<organism evidence="13 14">
    <name type="scientific">Svornostia abyssi</name>
    <dbReference type="NCBI Taxonomy" id="2898438"/>
    <lineage>
        <taxon>Bacteria</taxon>
        <taxon>Bacillati</taxon>
        <taxon>Actinomycetota</taxon>
        <taxon>Thermoleophilia</taxon>
        <taxon>Solirubrobacterales</taxon>
        <taxon>Baekduiaceae</taxon>
        <taxon>Svornostia</taxon>
    </lineage>
</organism>
<dbReference type="EC" id="3.4.24.-" evidence="13"/>
<dbReference type="Gene3D" id="3.30.2010.10">
    <property type="entry name" value="Metalloproteases ('zincins'), catalytic domain"/>
    <property type="match status" value="1"/>
</dbReference>
<feature type="domain" description="Peptidase M48" evidence="12">
    <location>
        <begin position="2"/>
        <end position="206"/>
    </location>
</feature>
<evidence type="ECO:0000259" key="12">
    <source>
        <dbReference type="Pfam" id="PF01435"/>
    </source>
</evidence>
<keyword evidence="1" id="KW-1003">Cell membrane</keyword>
<keyword evidence="2 10" id="KW-0645">Protease</keyword>
<feature type="transmembrane region" description="Helical" evidence="11">
    <location>
        <begin position="104"/>
        <end position="125"/>
    </location>
</feature>
<evidence type="ECO:0000256" key="6">
    <source>
        <dbReference type="ARBA" id="ARBA00022833"/>
    </source>
</evidence>
<comment type="cofactor">
    <cofactor evidence="10">
        <name>Zn(2+)</name>
        <dbReference type="ChEBI" id="CHEBI:29105"/>
    </cofactor>
    <text evidence="10">Binds 1 zinc ion per subunit.</text>
</comment>
<keyword evidence="7 11" id="KW-1133">Transmembrane helix</keyword>
<evidence type="ECO:0000256" key="11">
    <source>
        <dbReference type="SAM" id="Phobius"/>
    </source>
</evidence>
<keyword evidence="14" id="KW-1185">Reference proteome</keyword>
<dbReference type="EMBL" id="CP088295">
    <property type="protein sequence ID" value="UUY03294.1"/>
    <property type="molecule type" value="Genomic_DNA"/>
</dbReference>
<dbReference type="InterPro" id="IPR001915">
    <property type="entry name" value="Peptidase_M48"/>
</dbReference>
<dbReference type="InterPro" id="IPR050083">
    <property type="entry name" value="HtpX_protease"/>
</dbReference>
<dbReference type="Proteomes" id="UP001058860">
    <property type="component" value="Chromosome"/>
</dbReference>
<keyword evidence="6 10" id="KW-0862">Zinc</keyword>
<keyword evidence="5 10" id="KW-0378">Hydrolase</keyword>
<gene>
    <name evidence="13" type="ORF">LRS13_21900</name>
</gene>
<evidence type="ECO:0000256" key="10">
    <source>
        <dbReference type="RuleBase" id="RU003983"/>
    </source>
</evidence>
<proteinExistence type="inferred from homology"/>
<evidence type="ECO:0000256" key="2">
    <source>
        <dbReference type="ARBA" id="ARBA00022670"/>
    </source>
</evidence>
<accession>A0ABY5PF37</accession>
<keyword evidence="3 11" id="KW-0812">Transmembrane</keyword>
<dbReference type="PANTHER" id="PTHR43221">
    <property type="entry name" value="PROTEASE HTPX"/>
    <property type="match status" value="1"/>
</dbReference>
<evidence type="ECO:0000256" key="3">
    <source>
        <dbReference type="ARBA" id="ARBA00022692"/>
    </source>
</evidence>
<protein>
    <submittedName>
        <fullName evidence="13">M48 family metalloprotease</fullName>
        <ecNumber evidence="13">3.4.24.-</ecNumber>
    </submittedName>
</protein>
<evidence type="ECO:0000256" key="1">
    <source>
        <dbReference type="ARBA" id="ARBA00022475"/>
    </source>
</evidence>
<sequence length="214" mass="23391">MIERLCIQADLPKPKIGVIQTEMPNAFAMGRSQKSATVVATTGIMQRLEPAELEGVMAHELAHVMHRDVAVMTIASFFASIAALILQFGFFFGGSGDDDDSPGIFFLILASLAVYVISFFLMQALSRQREFAADRGAAQLTGRPSALASALMKISRTMERIPQSDLRAHTEMNAFYIVPASVKGSLMNIFSTHPPMEKRIAALQELETQLQGAR</sequence>
<comment type="similarity">
    <text evidence="10">Belongs to the peptidase M48 family.</text>
</comment>
<dbReference type="PANTHER" id="PTHR43221:SF2">
    <property type="entry name" value="PROTEASE HTPX HOMOLOG"/>
    <property type="match status" value="1"/>
</dbReference>
<dbReference type="Pfam" id="PF01435">
    <property type="entry name" value="Peptidase_M48"/>
    <property type="match status" value="1"/>
</dbReference>